<keyword evidence="5" id="KW-1185">Reference proteome</keyword>
<proteinExistence type="predicted"/>
<comment type="subcellular location">
    <subcellularLocation>
        <location evidence="1">Cell envelope</location>
    </subcellularLocation>
</comment>
<dbReference type="Gene3D" id="2.40.30.170">
    <property type="match status" value="1"/>
</dbReference>
<organism evidence="4 5">
    <name type="scientific">Marinilabilia rubra</name>
    <dbReference type="NCBI Taxonomy" id="2162893"/>
    <lineage>
        <taxon>Bacteria</taxon>
        <taxon>Pseudomonadati</taxon>
        <taxon>Bacteroidota</taxon>
        <taxon>Bacteroidia</taxon>
        <taxon>Marinilabiliales</taxon>
        <taxon>Marinilabiliaceae</taxon>
        <taxon>Marinilabilia</taxon>
    </lineage>
</organism>
<dbReference type="Proteomes" id="UP000244956">
    <property type="component" value="Unassembled WGS sequence"/>
</dbReference>
<dbReference type="InterPro" id="IPR050465">
    <property type="entry name" value="UPF0194_transport"/>
</dbReference>
<feature type="coiled-coil region" evidence="3">
    <location>
        <begin position="106"/>
        <end position="215"/>
    </location>
</feature>
<evidence type="ECO:0000256" key="2">
    <source>
        <dbReference type="ARBA" id="ARBA00023054"/>
    </source>
</evidence>
<comment type="caution">
    <text evidence="4">The sequence shown here is derived from an EMBL/GenBank/DDBJ whole genome shotgun (WGS) entry which is preliminary data.</text>
</comment>
<reference evidence="4 5" key="1">
    <citation type="submission" date="2018-05" db="EMBL/GenBank/DDBJ databases">
        <title>Marinilabilia rubrum sp. nov., isolated from saltern sediment.</title>
        <authorList>
            <person name="Zhang R."/>
        </authorList>
    </citation>
    <scope>NUCLEOTIDE SEQUENCE [LARGE SCALE GENOMIC DNA]</scope>
    <source>
        <strain evidence="4 5">WTE16</strain>
    </source>
</reference>
<dbReference type="RefSeq" id="WP_109266302.1">
    <property type="nucleotide sequence ID" value="NZ_QEWP01000035.1"/>
</dbReference>
<accession>A0A2U2B387</accession>
<dbReference type="EMBL" id="QEWP01000035">
    <property type="protein sequence ID" value="PWD97522.1"/>
    <property type="molecule type" value="Genomic_DNA"/>
</dbReference>
<keyword evidence="2 3" id="KW-0175">Coiled coil</keyword>
<dbReference type="PANTHER" id="PTHR32347">
    <property type="entry name" value="EFFLUX SYSTEM COMPONENT YKNX-RELATED"/>
    <property type="match status" value="1"/>
</dbReference>
<gene>
    <name evidence="4" type="ORF">DDZ16_20255</name>
</gene>
<protein>
    <submittedName>
        <fullName evidence="4">RND transporter</fullName>
    </submittedName>
</protein>
<sequence>MKQRLLILIPLAFVILAFLGYRFFLSDDVDEANLVKVEKGKFELYVVSMGELEAHESKDILIPDVLLDRTIRIRHIGINDLVREGKEVEKGDYVATLDPSEVEENIKNSRETLDMLSANLENSRMDSSLNLSDARDAIRQARDNVLDKEVKVEQSIYESKAVQRQVQIELEMAERSLEQKKRNYQQKKRKNEIRVKRIEDKITQEEEHMQVLLQLKQDLIVKAPAQGVVVYARDWGGDKIKVGSRVSRWNPRIAILPDLSTIMSVTYVKEIDVTKIHEGMPVKINIDAFPGEVFDGVVKNVANIGKEIEGQFLNGFKVDVEVDPHGVDLLPGMTSTNRFIIESMEDQLMVPREAVFVEDSREIVYKKTPLGVVREEVETAGENEKHVRITEGVKAGDKVFLTPPQ</sequence>
<evidence type="ECO:0000313" key="4">
    <source>
        <dbReference type="EMBL" id="PWD97522.1"/>
    </source>
</evidence>
<dbReference type="AlphaFoldDB" id="A0A2U2B387"/>
<dbReference type="GO" id="GO:0030313">
    <property type="term" value="C:cell envelope"/>
    <property type="evidence" value="ECO:0007669"/>
    <property type="project" value="UniProtKB-SubCell"/>
</dbReference>
<evidence type="ECO:0000256" key="1">
    <source>
        <dbReference type="ARBA" id="ARBA00004196"/>
    </source>
</evidence>
<evidence type="ECO:0000313" key="5">
    <source>
        <dbReference type="Proteomes" id="UP000244956"/>
    </source>
</evidence>
<dbReference type="Gene3D" id="2.40.420.20">
    <property type="match status" value="1"/>
</dbReference>
<name>A0A2U2B387_9BACT</name>
<evidence type="ECO:0000256" key="3">
    <source>
        <dbReference type="SAM" id="Coils"/>
    </source>
</evidence>
<dbReference type="OrthoDB" id="1522431at2"/>